<evidence type="ECO:0000256" key="3">
    <source>
        <dbReference type="ARBA" id="ARBA00022525"/>
    </source>
</evidence>
<organism evidence="6 7">
    <name type="scientific">Rhodopila globiformis</name>
    <name type="common">Rhodopseudomonas globiformis</name>
    <dbReference type="NCBI Taxonomy" id="1071"/>
    <lineage>
        <taxon>Bacteria</taxon>
        <taxon>Pseudomonadati</taxon>
        <taxon>Pseudomonadota</taxon>
        <taxon>Alphaproteobacteria</taxon>
        <taxon>Acetobacterales</taxon>
        <taxon>Acetobacteraceae</taxon>
        <taxon>Rhodopila</taxon>
    </lineage>
</organism>
<dbReference type="InterPro" id="IPR054030">
    <property type="entry name" value="Gp5_Vgr_C"/>
</dbReference>
<dbReference type="AlphaFoldDB" id="A0A2S6NFF2"/>
<reference evidence="6 7" key="1">
    <citation type="journal article" date="2018" name="Arch. Microbiol.">
        <title>New insights into the metabolic potential of the phototrophic purple bacterium Rhodopila globiformis DSM 161(T) from its draft genome sequence and evidence for a vanadium-dependent nitrogenase.</title>
        <authorList>
            <person name="Imhoff J.F."/>
            <person name="Rahn T."/>
            <person name="Kunzel S."/>
            <person name="Neulinger S.C."/>
        </authorList>
    </citation>
    <scope>NUCLEOTIDE SEQUENCE [LARGE SCALE GENOMIC DNA]</scope>
    <source>
        <strain evidence="6 7">DSM 161</strain>
    </source>
</reference>
<dbReference type="InterPro" id="IPR006531">
    <property type="entry name" value="Gp5/Vgr_OB"/>
</dbReference>
<dbReference type="Gene3D" id="2.40.50.230">
    <property type="entry name" value="Gp5 N-terminal domain"/>
    <property type="match status" value="1"/>
</dbReference>
<accession>A0A2S6NFF2</accession>
<keyword evidence="7" id="KW-1185">Reference proteome</keyword>
<dbReference type="NCBIfam" id="TIGR01646">
    <property type="entry name" value="vgr_GE"/>
    <property type="match status" value="1"/>
</dbReference>
<comment type="caution">
    <text evidence="6">The sequence shown here is derived from an EMBL/GenBank/DDBJ whole genome shotgun (WGS) entry which is preliminary data.</text>
</comment>
<dbReference type="InterPro" id="IPR006533">
    <property type="entry name" value="T6SS_Vgr_RhsGE"/>
</dbReference>
<protein>
    <submittedName>
        <fullName evidence="6">Uncharacterized protein</fullName>
    </submittedName>
</protein>
<dbReference type="NCBIfam" id="TIGR03361">
    <property type="entry name" value="VI_Rhs_Vgr"/>
    <property type="match status" value="1"/>
</dbReference>
<evidence type="ECO:0000313" key="6">
    <source>
        <dbReference type="EMBL" id="PPQ33351.1"/>
    </source>
</evidence>
<evidence type="ECO:0000259" key="4">
    <source>
        <dbReference type="Pfam" id="PF04717"/>
    </source>
</evidence>
<name>A0A2S6NFF2_RHOGL</name>
<comment type="similarity">
    <text evidence="2">Belongs to the VgrG protein family.</text>
</comment>
<dbReference type="InterPro" id="IPR050708">
    <property type="entry name" value="T6SS_VgrG/RHS"/>
</dbReference>
<feature type="domain" description="Gp5/Type VI secretion system Vgr C-terminal trimerisation" evidence="5">
    <location>
        <begin position="479"/>
        <end position="569"/>
    </location>
</feature>
<evidence type="ECO:0000256" key="1">
    <source>
        <dbReference type="ARBA" id="ARBA00004613"/>
    </source>
</evidence>
<sequence length="646" mass="71392">MVIWSRAKATLAMTSPLGGEVLIPTRLSAQEGISQTFTFEVQVVSQAGAVDPNALLSHAACVTLQSDNRPIRYFHGIVHRISSEGMVRGRSNDEYHVYRLLLVPRLWFLDQTTDCRVFQELSVPDILTQLFNDAGLKDFSLPRSDKKREYTVQFNETDLAFATRLMEEEGYYYFFEHSASGHKLIVADQGVAFKDIPDAALHLSGANDPATITAWSHVARTVRGKMRLKDYDPENPDALLQADKNTKLKTSGKEQRDDFRWPAYTVQSGTLDNRTQWEMEAAEAQAHQFQATSHFGTLVPGGKFKLSSRPASQYDGTYVVRSVNHEATDDSWLTQNGTVSYENSFICFPATITWRQPMVTPRPRMQGIHAALVLGPQHTRGTEIRSQDGEEIHTDSLGRVKVRFYWDHRADAAGGQAIWARVVQPWAGKGWGAQFIPRVGTEVAVSFVNGDPDCPIIVGGLYNGRDTPIFAEGEKTRLGFRTRSTLKGGKSNFSEFSIDDKSGQELVFLHAEKDLTTEVENDQATKVGHDQTLTVDNCRIVTVKKDETIEITQNRSVTIDQGNDALDIRMGNLSIKADAGKIEISALQSVTLTVGGNSIKIDQEGVAINGIMVKVAGQAMTDVSAPMTKISGDGMLTLKGGIMMLN</sequence>
<dbReference type="Gene3D" id="4.10.220.110">
    <property type="match status" value="1"/>
</dbReference>
<evidence type="ECO:0000256" key="2">
    <source>
        <dbReference type="ARBA" id="ARBA00005558"/>
    </source>
</evidence>
<gene>
    <name evidence="6" type="ORF">CCS01_14555</name>
</gene>
<dbReference type="SUPFAM" id="SSF69279">
    <property type="entry name" value="Phage tail proteins"/>
    <property type="match status" value="2"/>
</dbReference>
<evidence type="ECO:0000313" key="7">
    <source>
        <dbReference type="Proteomes" id="UP000239724"/>
    </source>
</evidence>
<dbReference type="Gene3D" id="2.30.110.50">
    <property type="match status" value="1"/>
</dbReference>
<dbReference type="EMBL" id="NHRY01000148">
    <property type="protein sequence ID" value="PPQ33351.1"/>
    <property type="molecule type" value="Genomic_DNA"/>
</dbReference>
<dbReference type="SUPFAM" id="SSF69255">
    <property type="entry name" value="gp5 N-terminal domain-like"/>
    <property type="match status" value="1"/>
</dbReference>
<dbReference type="GO" id="GO:0005576">
    <property type="term" value="C:extracellular region"/>
    <property type="evidence" value="ECO:0007669"/>
    <property type="project" value="UniProtKB-SubCell"/>
</dbReference>
<dbReference type="Proteomes" id="UP000239724">
    <property type="component" value="Unassembled WGS sequence"/>
</dbReference>
<dbReference type="SUPFAM" id="SSF69349">
    <property type="entry name" value="Phage fibre proteins"/>
    <property type="match status" value="1"/>
</dbReference>
<dbReference type="Gene3D" id="3.55.50.10">
    <property type="entry name" value="Baseplate protein-like domains"/>
    <property type="match status" value="1"/>
</dbReference>
<proteinExistence type="inferred from homology"/>
<feature type="domain" description="Gp5/Type VI secretion system Vgr protein OB-fold" evidence="4">
    <location>
        <begin position="394"/>
        <end position="462"/>
    </location>
</feature>
<dbReference type="PANTHER" id="PTHR32305">
    <property type="match status" value="1"/>
</dbReference>
<keyword evidence="3" id="KW-0964">Secreted</keyword>
<dbReference type="PANTHER" id="PTHR32305:SF15">
    <property type="entry name" value="PROTEIN RHSA-RELATED"/>
    <property type="match status" value="1"/>
</dbReference>
<evidence type="ECO:0000259" key="5">
    <source>
        <dbReference type="Pfam" id="PF22178"/>
    </source>
</evidence>
<dbReference type="Pfam" id="PF04717">
    <property type="entry name" value="Phage_base_V"/>
    <property type="match status" value="1"/>
</dbReference>
<dbReference type="InterPro" id="IPR017847">
    <property type="entry name" value="T6SS_RhsGE_Vgr_subset"/>
</dbReference>
<dbReference type="Pfam" id="PF05954">
    <property type="entry name" value="Phage_GPD"/>
    <property type="match status" value="1"/>
</dbReference>
<dbReference type="Pfam" id="PF22178">
    <property type="entry name" value="Gp5_trimer_C"/>
    <property type="match status" value="1"/>
</dbReference>
<dbReference type="InterPro" id="IPR037026">
    <property type="entry name" value="Vgr_OB-fold_dom_sf"/>
</dbReference>
<comment type="subcellular location">
    <subcellularLocation>
        <location evidence="1">Secreted</location>
    </subcellularLocation>
</comment>